<reference evidence="2" key="1">
    <citation type="journal article" date="2021" name="G3 (Bethesda)">
        <title>Chromosome assembled and annotated genome sequence of Aspergillus flavus NRRL 3357.</title>
        <authorList>
            <person name="Skerker J.M."/>
            <person name="Pianalto K.M."/>
            <person name="Mondo S.J."/>
            <person name="Yang K."/>
            <person name="Arkin A.P."/>
            <person name="Keller N.P."/>
            <person name="Grigoriev I.V."/>
            <person name="Louise Glass N.L."/>
        </authorList>
    </citation>
    <scope>NUCLEOTIDE SEQUENCE [LARGE SCALE GENOMIC DNA]</scope>
    <source>
        <strain evidence="2">ATCC 200026 / FGSC A1120 / IAM 13836 / NRRL 3357 / JCM 12722 / SRRC 167</strain>
    </source>
</reference>
<dbReference type="EMBL" id="CP044622">
    <property type="protein sequence ID" value="QRD82579.1"/>
    <property type="molecule type" value="Genomic_DNA"/>
</dbReference>
<evidence type="ECO:0000313" key="2">
    <source>
        <dbReference type="Proteomes" id="UP000596276"/>
    </source>
</evidence>
<dbReference type="PANTHER" id="PTHR43712">
    <property type="entry name" value="PUTATIVE (AFU_ORTHOLOGUE AFUA_4G14580)-RELATED"/>
    <property type="match status" value="1"/>
</dbReference>
<dbReference type="AlphaFoldDB" id="A0A7U2MF15"/>
<accession>A0A7U2MF15</accession>
<proteinExistence type="predicted"/>
<gene>
    <name evidence="1" type="ORF">F9C07_2226123</name>
</gene>
<dbReference type="Proteomes" id="UP000596276">
    <property type="component" value="Chromosome 2"/>
</dbReference>
<evidence type="ECO:0000313" key="1">
    <source>
        <dbReference type="EMBL" id="QRD82579.1"/>
    </source>
</evidence>
<sequence>MESIIAQAQSLAGEADGADQAKIRDALRQLLLELEMPKDMLMGIFNGHLQIAAVRLGIESGLFRSLSQSETPLQVDQIAQKIRYLASDGLITEADHGKFTANRATHTLASQMAEAFICHAFDNCGPAIQEFPSFFAETHYQEITSNTNTPFQEAFSTDLTCFA</sequence>
<dbReference type="PANTHER" id="PTHR43712:SF4">
    <property type="entry name" value="O-METHYLTRANSFERASE DOMAIN-CONTAINING PROTEIN"/>
    <property type="match status" value="1"/>
</dbReference>
<protein>
    <submittedName>
        <fullName evidence="1">Uncharacterized protein</fullName>
    </submittedName>
</protein>
<name>A0A7U2MF15_ASPFN</name>
<keyword evidence="2" id="KW-1185">Reference proteome</keyword>
<organism evidence="1 2">
    <name type="scientific">Aspergillus flavus (strain ATCC 200026 / FGSC A1120 / IAM 13836 / NRRL 3357 / JCM 12722 / SRRC 167)</name>
    <dbReference type="NCBI Taxonomy" id="332952"/>
    <lineage>
        <taxon>Eukaryota</taxon>
        <taxon>Fungi</taxon>
        <taxon>Dikarya</taxon>
        <taxon>Ascomycota</taxon>
        <taxon>Pezizomycotina</taxon>
        <taxon>Eurotiomycetes</taxon>
        <taxon>Eurotiomycetidae</taxon>
        <taxon>Eurotiales</taxon>
        <taxon>Aspergillaceae</taxon>
        <taxon>Aspergillus</taxon>
        <taxon>Aspergillus subgen. Circumdati</taxon>
    </lineage>
</organism>